<reference evidence="4" key="1">
    <citation type="submission" date="2025-08" db="UniProtKB">
        <authorList>
            <consortium name="Ensembl"/>
        </authorList>
    </citation>
    <scope>IDENTIFICATION</scope>
</reference>
<dbReference type="Gene3D" id="1.25.40.20">
    <property type="entry name" value="Ankyrin repeat-containing domain"/>
    <property type="match status" value="1"/>
</dbReference>
<dbReference type="Ensembl" id="ENSFHET00000017330.1">
    <property type="protein sequence ID" value="ENSFHEP00000010565.1"/>
    <property type="gene ID" value="ENSFHEG00000011904.1"/>
</dbReference>
<accession>A0A3Q2PEL3</accession>
<feature type="repeat" description="ANK" evidence="3">
    <location>
        <begin position="132"/>
        <end position="164"/>
    </location>
</feature>
<dbReference type="PANTHER" id="PTHR24123">
    <property type="entry name" value="ANKYRIN REPEAT-CONTAINING"/>
    <property type="match status" value="1"/>
</dbReference>
<dbReference type="AlphaFoldDB" id="A0A3Q2PEL3"/>
<dbReference type="PANTHER" id="PTHR24123:SF74">
    <property type="entry name" value="ANKYRIN 3"/>
    <property type="match status" value="1"/>
</dbReference>
<dbReference type="InterPro" id="IPR002110">
    <property type="entry name" value="Ankyrin_rpt"/>
</dbReference>
<keyword evidence="5" id="KW-1185">Reference proteome</keyword>
<dbReference type="PROSITE" id="PS50088">
    <property type="entry name" value="ANK_REPEAT"/>
    <property type="match status" value="3"/>
</dbReference>
<keyword evidence="2 3" id="KW-0040">ANK repeat</keyword>
<name>A0A3Q2PEL3_FUNHE</name>
<dbReference type="SMART" id="SM00248">
    <property type="entry name" value="ANK"/>
    <property type="match status" value="3"/>
</dbReference>
<dbReference type="Proteomes" id="UP000265000">
    <property type="component" value="Unplaced"/>
</dbReference>
<feature type="repeat" description="ANK" evidence="3">
    <location>
        <begin position="70"/>
        <end position="95"/>
    </location>
</feature>
<protein>
    <submittedName>
        <fullName evidence="4">Uncharacterized protein</fullName>
    </submittedName>
</protein>
<evidence type="ECO:0000256" key="3">
    <source>
        <dbReference type="PROSITE-ProRule" id="PRU00023"/>
    </source>
</evidence>
<evidence type="ECO:0000313" key="5">
    <source>
        <dbReference type="Proteomes" id="UP000265000"/>
    </source>
</evidence>
<dbReference type="Pfam" id="PF12796">
    <property type="entry name" value="Ank_2"/>
    <property type="match status" value="1"/>
</dbReference>
<reference evidence="4" key="2">
    <citation type="submission" date="2025-09" db="UniProtKB">
        <authorList>
            <consortium name="Ensembl"/>
        </authorList>
    </citation>
    <scope>IDENTIFICATION</scope>
</reference>
<dbReference type="PRINTS" id="PR01415">
    <property type="entry name" value="ANKYRIN"/>
</dbReference>
<dbReference type="InterPro" id="IPR051165">
    <property type="entry name" value="Multifunctional_ANK_Repeat"/>
</dbReference>
<dbReference type="GeneTree" id="ENSGT00940000154939"/>
<evidence type="ECO:0000256" key="1">
    <source>
        <dbReference type="ARBA" id="ARBA00022737"/>
    </source>
</evidence>
<evidence type="ECO:0000313" key="4">
    <source>
        <dbReference type="Ensembl" id="ENSFHEP00000010565.1"/>
    </source>
</evidence>
<keyword evidence="1" id="KW-0677">Repeat</keyword>
<dbReference type="InterPro" id="IPR036770">
    <property type="entry name" value="Ankyrin_rpt-contain_sf"/>
</dbReference>
<dbReference type="STRING" id="8078.ENSFHEP00000010565"/>
<feature type="repeat" description="ANK" evidence="3">
    <location>
        <begin position="99"/>
        <end position="131"/>
    </location>
</feature>
<dbReference type="PROSITE" id="PS50297">
    <property type="entry name" value="ANK_REP_REGION"/>
    <property type="match status" value="3"/>
</dbReference>
<proteinExistence type="predicted"/>
<dbReference type="SUPFAM" id="SSF48403">
    <property type="entry name" value="Ankyrin repeat"/>
    <property type="match status" value="1"/>
</dbReference>
<sequence length="199" mass="21556">MPPPCLNMVVAASRCGVAFLKQQQGKKSVPMGRSSQIQDDTGGNLLEDNHNHNCKHTGRIFLFSLFLLQDDQTPLHISSRLGKPDIVQQLLAKGACPDNGYTPLHIAAKKNQMEIATTLLEYSASTSTVTRQGITPLHLAAQEGNVDIVTLLLARDAPVGTSNKVRHTDKSEKKTIHLTVLGKGGLVFSTVHDLTLTKT</sequence>
<evidence type="ECO:0000256" key="2">
    <source>
        <dbReference type="ARBA" id="ARBA00023043"/>
    </source>
</evidence>
<organism evidence="4 5">
    <name type="scientific">Fundulus heteroclitus</name>
    <name type="common">Killifish</name>
    <name type="synonym">Mummichog</name>
    <dbReference type="NCBI Taxonomy" id="8078"/>
    <lineage>
        <taxon>Eukaryota</taxon>
        <taxon>Metazoa</taxon>
        <taxon>Chordata</taxon>
        <taxon>Craniata</taxon>
        <taxon>Vertebrata</taxon>
        <taxon>Euteleostomi</taxon>
        <taxon>Actinopterygii</taxon>
        <taxon>Neopterygii</taxon>
        <taxon>Teleostei</taxon>
        <taxon>Neoteleostei</taxon>
        <taxon>Acanthomorphata</taxon>
        <taxon>Ovalentaria</taxon>
        <taxon>Atherinomorphae</taxon>
        <taxon>Cyprinodontiformes</taxon>
        <taxon>Fundulidae</taxon>
        <taxon>Fundulus</taxon>
    </lineage>
</organism>